<reference evidence="3" key="1">
    <citation type="submission" date="2017-09" db="EMBL/GenBank/DDBJ databases">
        <title>Depth-based differentiation of microbial function through sediment-hosted aquifers and enrichment of novel symbionts in the deep terrestrial subsurface.</title>
        <authorList>
            <person name="Probst A.J."/>
            <person name="Ladd B."/>
            <person name="Jarett J.K."/>
            <person name="Geller-Mcgrath D.E."/>
            <person name="Sieber C.M.K."/>
            <person name="Emerson J.B."/>
            <person name="Anantharaman K."/>
            <person name="Thomas B.C."/>
            <person name="Malmstrom R."/>
            <person name="Stieglmeier M."/>
            <person name="Klingl A."/>
            <person name="Woyke T."/>
            <person name="Ryan C.M."/>
            <person name="Banfield J.F."/>
        </authorList>
    </citation>
    <scope>NUCLEOTIDE SEQUENCE [LARGE SCALE GENOMIC DNA]</scope>
</reference>
<dbReference type="Gene3D" id="2.60.20.10">
    <property type="entry name" value="Crystallins"/>
    <property type="match status" value="1"/>
</dbReference>
<evidence type="ECO:0000256" key="1">
    <source>
        <dbReference type="SAM" id="Phobius"/>
    </source>
</evidence>
<keyword evidence="1" id="KW-0812">Transmembrane</keyword>
<keyword evidence="1" id="KW-0472">Membrane</keyword>
<accession>A0A2H0WXQ2</accession>
<protein>
    <submittedName>
        <fullName evidence="2">Uncharacterized protein</fullName>
    </submittedName>
</protein>
<gene>
    <name evidence="2" type="ORF">COT59_00610</name>
</gene>
<keyword evidence="1" id="KW-1133">Transmembrane helix</keyword>
<dbReference type="AlphaFoldDB" id="A0A2H0WXQ2"/>
<comment type="caution">
    <text evidence="2">The sequence shown here is derived from an EMBL/GenBank/DDBJ whole genome shotgun (WGS) entry which is preliminary data.</text>
</comment>
<evidence type="ECO:0000313" key="3">
    <source>
        <dbReference type="Proteomes" id="UP000229675"/>
    </source>
</evidence>
<proteinExistence type="predicted"/>
<dbReference type="EMBL" id="PEZD01000015">
    <property type="protein sequence ID" value="PIS17443.1"/>
    <property type="molecule type" value="Genomic_DNA"/>
</dbReference>
<feature type="transmembrane region" description="Helical" evidence="1">
    <location>
        <begin position="91"/>
        <end position="108"/>
    </location>
</feature>
<feature type="transmembrane region" description="Helical" evidence="1">
    <location>
        <begin position="49"/>
        <end position="70"/>
    </location>
</feature>
<dbReference type="Proteomes" id="UP000229675">
    <property type="component" value="Unassembled WGS sequence"/>
</dbReference>
<name>A0A2H0WXQ2_9BACT</name>
<evidence type="ECO:0000313" key="2">
    <source>
        <dbReference type="EMBL" id="PIS17443.1"/>
    </source>
</evidence>
<organism evidence="2 3">
    <name type="scientific">Candidatus Nealsonbacteria bacterium CG09_land_8_20_14_0_10_42_14</name>
    <dbReference type="NCBI Taxonomy" id="1974707"/>
    <lineage>
        <taxon>Bacteria</taxon>
        <taxon>Candidatus Nealsoniibacteriota</taxon>
    </lineage>
</organism>
<sequence>MKLKKASIFIILILAVFLLADFCSAQRPPEVPLPGLSETTTPLLPDYVKYVFNFGIGIAGLIAFVALVYGGFRYLTSAGNPSAMSDANGQIFAGLIGLIVILGSWLLLTTINPQLIVINPQLKESELVVGESPGVYLCAGENCQLFSSSQSFIGGELNDKVTAVKFSNTSDTQYGAVLHQDKNYRGKCAVCLSDNCPDLLNAKDISSVHVFIQADSSPGKGVTLYEIENYNRRCGEECYQTCSPPSTLCGDNCVGVPGFQTGGLCWGPFTTPQRNLDTSKGVWSVEINKEGKWLAVLFRGSEYTGNCEVFTISDENTEIDNYLKRKDIGSLKVLPIKVMR</sequence>